<dbReference type="SMART" id="SM00568">
    <property type="entry name" value="GRAM"/>
    <property type="match status" value="1"/>
</dbReference>
<dbReference type="AlphaFoldDB" id="A0A6P8PLQ9"/>
<evidence type="ECO:0000256" key="1">
    <source>
        <dbReference type="SAM" id="MobiDB-lite"/>
    </source>
</evidence>
<keyword evidence="4" id="KW-1185">Reference proteome</keyword>
<dbReference type="RefSeq" id="XP_033784879.1">
    <property type="nucleotide sequence ID" value="XM_033928988.1"/>
</dbReference>
<dbReference type="InterPro" id="IPR052633">
    <property type="entry name" value="GRAM_domain_protein_2B"/>
</dbReference>
<evidence type="ECO:0000313" key="4">
    <source>
        <dbReference type="Proteomes" id="UP000515159"/>
    </source>
</evidence>
<dbReference type="GeneID" id="117352533"/>
<evidence type="ECO:0000259" key="3">
    <source>
        <dbReference type="SMART" id="SM00568"/>
    </source>
</evidence>
<dbReference type="InterPro" id="IPR004182">
    <property type="entry name" value="GRAM"/>
</dbReference>
<dbReference type="InterPro" id="IPR011993">
    <property type="entry name" value="PH-like_dom_sf"/>
</dbReference>
<dbReference type="Gene3D" id="2.30.29.30">
    <property type="entry name" value="Pleckstrin-homology domain (PH domain)/Phosphotyrosine-binding domain (PTB)"/>
    <property type="match status" value="1"/>
</dbReference>
<name>A0A6P8PLQ9_GEOSA</name>
<organism evidence="4 5">
    <name type="scientific">Geotrypetes seraphini</name>
    <name type="common">Gaboon caecilian</name>
    <name type="synonym">Caecilia seraphini</name>
    <dbReference type="NCBI Taxonomy" id="260995"/>
    <lineage>
        <taxon>Eukaryota</taxon>
        <taxon>Metazoa</taxon>
        <taxon>Chordata</taxon>
        <taxon>Craniata</taxon>
        <taxon>Vertebrata</taxon>
        <taxon>Euteleostomi</taxon>
        <taxon>Amphibia</taxon>
        <taxon>Gymnophiona</taxon>
        <taxon>Geotrypetes</taxon>
    </lineage>
</organism>
<feature type="region of interest" description="Disordered" evidence="1">
    <location>
        <begin position="270"/>
        <end position="290"/>
    </location>
</feature>
<feature type="domain" description="GRAM" evidence="3">
    <location>
        <begin position="117"/>
        <end position="184"/>
    </location>
</feature>
<keyword evidence="2" id="KW-0812">Transmembrane</keyword>
<dbReference type="PANTHER" id="PTHR46645:SF2">
    <property type="entry name" value="GRAM DOMAIN-CONTAINING PROTEIN 2B"/>
    <property type="match status" value="1"/>
</dbReference>
<dbReference type="FunFam" id="2.30.29.30:FF:000086">
    <property type="entry name" value="GRAM domain-containing protein 2B isoform 2"/>
    <property type="match status" value="1"/>
</dbReference>
<accession>A0A6P8PLQ9</accession>
<dbReference type="CDD" id="cd13220">
    <property type="entry name" value="PH-GRAM_GRAMDC"/>
    <property type="match status" value="1"/>
</dbReference>
<proteinExistence type="predicted"/>
<dbReference type="FunCoup" id="A0A6P8PLQ9">
    <property type="interactions" value="90"/>
</dbReference>
<dbReference type="CTD" id="65983"/>
<dbReference type="Proteomes" id="UP000515159">
    <property type="component" value="Chromosome 1"/>
</dbReference>
<keyword evidence="2" id="KW-0472">Membrane</keyword>
<feature type="region of interest" description="Disordered" evidence="1">
    <location>
        <begin position="48"/>
        <end position="69"/>
    </location>
</feature>
<sequence length="436" mass="49090">MSMGKRLSLDDSLLQNDRHSSFLNIGSESPLSPTDSVRSVFLSSDVENGADEKRSGKDNSFPLQSLSNETELIDRKKKQPIIRPKVGESPFVTADIKNDSKLERKKTGLAQFSKPNTHYHKLFKEVPSDEPLKQSFTCALQKEILYQGKLYVSENWIGFYSKVFGKDTKIAIPVSSVTLIKKTKTALLVPNALVITTNTERHMFVSLLSRDATYKLLKSVCKHLENGSVGNSPNPSLENSFRAERPISLPLDFNMDFTDLDGMVRHRRAEMEEYSSTGSQTPESENSQEFPVEMPNHLEVSKSEAAASSQADIFAHSHEGKMRRSFRNDRIRPFTFFHQVKSPSFPSMNAMLTFYAVIVFILLLSTFYMRSKILSLEEQLATLGSFVTSHGKTRSSQSVGPLLQVDADGIYDELTANLEKLDQVQKNLQRLLEDTD</sequence>
<feature type="compositionally biased region" description="Polar residues" evidence="1">
    <location>
        <begin position="274"/>
        <end position="289"/>
    </location>
</feature>
<gene>
    <name evidence="5" type="primary">GRAMD2B</name>
</gene>
<evidence type="ECO:0000313" key="5">
    <source>
        <dbReference type="RefSeq" id="XP_033784879.1"/>
    </source>
</evidence>
<evidence type="ECO:0000256" key="2">
    <source>
        <dbReference type="SAM" id="Phobius"/>
    </source>
</evidence>
<reference evidence="5" key="1">
    <citation type="submission" date="2025-08" db="UniProtKB">
        <authorList>
            <consortium name="RefSeq"/>
        </authorList>
    </citation>
    <scope>IDENTIFICATION</scope>
</reference>
<protein>
    <submittedName>
        <fullName evidence="5">GRAM domain-containing protein 2B isoform X1</fullName>
    </submittedName>
</protein>
<dbReference type="OrthoDB" id="74360at2759"/>
<dbReference type="GO" id="GO:0005881">
    <property type="term" value="C:cytoplasmic microtubule"/>
    <property type="evidence" value="ECO:0007669"/>
    <property type="project" value="TreeGrafter"/>
</dbReference>
<dbReference type="Pfam" id="PF02893">
    <property type="entry name" value="GRAM"/>
    <property type="match status" value="1"/>
</dbReference>
<dbReference type="PANTHER" id="PTHR46645">
    <property type="entry name" value="GRAM DOMAIN-CONTAINING PROTEIN 2B-RELATED"/>
    <property type="match status" value="1"/>
</dbReference>
<dbReference type="InParanoid" id="A0A6P8PLQ9"/>
<feature type="transmembrane region" description="Helical" evidence="2">
    <location>
        <begin position="350"/>
        <end position="369"/>
    </location>
</feature>
<keyword evidence="2" id="KW-1133">Transmembrane helix</keyword>
<dbReference type="KEGG" id="gsh:117352533"/>